<keyword evidence="2" id="KW-1185">Reference proteome</keyword>
<protein>
    <submittedName>
        <fullName evidence="1">Uncharacterized protein</fullName>
    </submittedName>
</protein>
<sequence>MMTLPHLKALVLKGTDALEWAKERGSRPEDGANSAMPKHVFDAIVEHLRTHVPTQSVCPSSMLLNIIMLRITCILSTPERTLVFIPERSVVAAAANYSGSPPMRDVVHHMLIRAGPRSASIIVSNFVDVLDSPTRWINKIHITHIFEAKSQYGFDHALPYAVQEIAEWCGRTGRRFGKGIITYNCLDIWRFISYDAAGEDGRGLSRVTGKSQIMLEVDKVDTILGLVLDMVENASKENLQFFDKPASNDVSLLMELFALQSQLQDESNSRMNAYHNQHNRPAANK</sequence>
<gene>
    <name evidence="1" type="ORF">OH76DRAFT_1468227</name>
</gene>
<dbReference type="AlphaFoldDB" id="A0A371DW95"/>
<evidence type="ECO:0000313" key="1">
    <source>
        <dbReference type="EMBL" id="RDX56771.1"/>
    </source>
</evidence>
<dbReference type="EMBL" id="KZ857380">
    <property type="protein sequence ID" value="RDX56771.1"/>
    <property type="molecule type" value="Genomic_DNA"/>
</dbReference>
<accession>A0A371DW95</accession>
<evidence type="ECO:0000313" key="2">
    <source>
        <dbReference type="Proteomes" id="UP000256964"/>
    </source>
</evidence>
<name>A0A371DW95_9APHY</name>
<dbReference type="OrthoDB" id="2766666at2759"/>
<reference evidence="1 2" key="1">
    <citation type="journal article" date="2018" name="Biotechnol. Biofuels">
        <title>Integrative visual omics of the white-rot fungus Polyporus brumalis exposes the biotechnological potential of its oxidative enzymes for delignifying raw plant biomass.</title>
        <authorList>
            <person name="Miyauchi S."/>
            <person name="Rancon A."/>
            <person name="Drula E."/>
            <person name="Hage H."/>
            <person name="Chaduli D."/>
            <person name="Favel A."/>
            <person name="Grisel S."/>
            <person name="Henrissat B."/>
            <person name="Herpoel-Gimbert I."/>
            <person name="Ruiz-Duenas F.J."/>
            <person name="Chevret D."/>
            <person name="Hainaut M."/>
            <person name="Lin J."/>
            <person name="Wang M."/>
            <person name="Pangilinan J."/>
            <person name="Lipzen A."/>
            <person name="Lesage-Meessen L."/>
            <person name="Navarro D."/>
            <person name="Riley R."/>
            <person name="Grigoriev I.V."/>
            <person name="Zhou S."/>
            <person name="Raouche S."/>
            <person name="Rosso M.N."/>
        </authorList>
    </citation>
    <scope>NUCLEOTIDE SEQUENCE [LARGE SCALE GENOMIC DNA]</scope>
    <source>
        <strain evidence="1 2">BRFM 1820</strain>
    </source>
</reference>
<organism evidence="1 2">
    <name type="scientific">Lentinus brumalis</name>
    <dbReference type="NCBI Taxonomy" id="2498619"/>
    <lineage>
        <taxon>Eukaryota</taxon>
        <taxon>Fungi</taxon>
        <taxon>Dikarya</taxon>
        <taxon>Basidiomycota</taxon>
        <taxon>Agaricomycotina</taxon>
        <taxon>Agaricomycetes</taxon>
        <taxon>Polyporales</taxon>
        <taxon>Polyporaceae</taxon>
        <taxon>Lentinus</taxon>
    </lineage>
</organism>
<proteinExistence type="predicted"/>
<dbReference type="Proteomes" id="UP000256964">
    <property type="component" value="Unassembled WGS sequence"/>
</dbReference>